<dbReference type="RefSeq" id="WP_141277139.1">
    <property type="nucleotide sequence ID" value="NZ_BAAARZ010000040.1"/>
</dbReference>
<feature type="compositionally biased region" description="Pro residues" evidence="1">
    <location>
        <begin position="310"/>
        <end position="322"/>
    </location>
</feature>
<proteinExistence type="predicted"/>
<keyword evidence="3" id="KW-1185">Reference proteome</keyword>
<dbReference type="InterPro" id="IPR038332">
    <property type="entry name" value="PPE_sf"/>
</dbReference>
<feature type="compositionally biased region" description="Gly residues" evidence="1">
    <location>
        <begin position="194"/>
        <end position="208"/>
    </location>
</feature>
<gene>
    <name evidence="2" type="ORF">PHY01_07920</name>
</gene>
<dbReference type="OrthoDB" id="3682216at2"/>
<evidence type="ECO:0008006" key="4">
    <source>
        <dbReference type="Google" id="ProtNLM"/>
    </source>
</evidence>
<sequence length="463" mass="45283">MSEPVVWQGLDHTALYDAVVHQGLGPAVSMDVEEQWRRIGLTVARIERDLTAAMQASESEWEGAAADATRTGLSPLGQWALDAAGDAALTANAVTDLALASAVLRSQLRDNPPVPPETIMETLDRNASYGTRGPSADEVAAQQAVQARRDGAAAKAVADARVYENIGFESRRTLDFWTVPPTVTVEPAAAGSSGRAGGGWVSPGGGGVPSPVSGAGSADLAVGAVPGRAGESGGVAGPGAGSPSAGAGGPAGVVPVGAGTGGGVRPGGAPPAAGGPAAGGPGAPVPAGGPGRGGRTPAAAPSLGRGGPGTLPPSPVGRPAPSPGGRGTGPGPWTRATTGARPGDGFRPVVPAVPPRSPTPGWRSVLLPPAEPTARPPADAGARTAAAASSGPAATRSAATPGLYPPMAGGGGGQGTERRRPGYLVDDSDAFADRRWVQPAVITPDDLVADEHGRAAGQDGGHE</sequence>
<feature type="compositionally biased region" description="Basic and acidic residues" evidence="1">
    <location>
        <begin position="449"/>
        <end position="463"/>
    </location>
</feature>
<feature type="compositionally biased region" description="Low complexity" evidence="1">
    <location>
        <begin position="331"/>
        <end position="340"/>
    </location>
</feature>
<evidence type="ECO:0000256" key="1">
    <source>
        <dbReference type="SAM" id="MobiDB-lite"/>
    </source>
</evidence>
<feature type="compositionally biased region" description="Gly residues" evidence="1">
    <location>
        <begin position="276"/>
        <end position="294"/>
    </location>
</feature>
<feature type="compositionally biased region" description="Low complexity" evidence="1">
    <location>
        <begin position="376"/>
        <end position="407"/>
    </location>
</feature>
<feature type="region of interest" description="Disordered" evidence="1">
    <location>
        <begin position="233"/>
        <end position="463"/>
    </location>
</feature>
<evidence type="ECO:0000313" key="3">
    <source>
        <dbReference type="Proteomes" id="UP000320338"/>
    </source>
</evidence>
<feature type="region of interest" description="Disordered" evidence="1">
    <location>
        <begin position="186"/>
        <end position="215"/>
    </location>
</feature>
<organism evidence="2 3">
    <name type="scientific">Pseudonocardia hydrocarbonoxydans</name>
    <dbReference type="NCBI Taxonomy" id="76726"/>
    <lineage>
        <taxon>Bacteria</taxon>
        <taxon>Bacillati</taxon>
        <taxon>Actinomycetota</taxon>
        <taxon>Actinomycetes</taxon>
        <taxon>Pseudonocardiales</taxon>
        <taxon>Pseudonocardiaceae</taxon>
        <taxon>Pseudonocardia</taxon>
    </lineage>
</organism>
<protein>
    <recommendedName>
        <fullName evidence="4">PPE family domain-containing protein</fullName>
    </recommendedName>
</protein>
<dbReference type="AlphaFoldDB" id="A0A4Y3WKR8"/>
<evidence type="ECO:0000313" key="2">
    <source>
        <dbReference type="EMBL" id="GEC18509.1"/>
    </source>
</evidence>
<comment type="caution">
    <text evidence="2">The sequence shown here is derived from an EMBL/GenBank/DDBJ whole genome shotgun (WGS) entry which is preliminary data.</text>
</comment>
<accession>A0A4Y3WKR8</accession>
<name>A0A4Y3WKR8_9PSEU</name>
<reference evidence="2 3" key="1">
    <citation type="submission" date="2019-06" db="EMBL/GenBank/DDBJ databases">
        <title>Whole genome shotgun sequence of Pseudonocardia hydrocarbonoxydans NBRC 14498.</title>
        <authorList>
            <person name="Hosoyama A."/>
            <person name="Uohara A."/>
            <person name="Ohji S."/>
            <person name="Ichikawa N."/>
        </authorList>
    </citation>
    <scope>NUCLEOTIDE SEQUENCE [LARGE SCALE GENOMIC DNA]</scope>
    <source>
        <strain evidence="2 3">NBRC 14498</strain>
    </source>
</reference>
<dbReference type="Proteomes" id="UP000320338">
    <property type="component" value="Unassembled WGS sequence"/>
</dbReference>
<dbReference type="Gene3D" id="1.20.1260.20">
    <property type="entry name" value="PPE superfamily"/>
    <property type="match status" value="1"/>
</dbReference>
<dbReference type="EMBL" id="BJNG01000006">
    <property type="protein sequence ID" value="GEC18509.1"/>
    <property type="molecule type" value="Genomic_DNA"/>
</dbReference>
<feature type="compositionally biased region" description="Gly residues" evidence="1">
    <location>
        <begin position="233"/>
        <end position="251"/>
    </location>
</feature>